<comment type="caution">
    <text evidence="2">The sequence shown here is derived from an EMBL/GenBank/DDBJ whole genome shotgun (WGS) entry which is preliminary data.</text>
</comment>
<reference evidence="2 3" key="1">
    <citation type="journal article" date="2018" name="PLoS Genet.">
        <title>Population sequencing reveals clonal diversity and ancestral inbreeding in the grapevine cultivar Chardonnay.</title>
        <authorList>
            <person name="Roach M.J."/>
            <person name="Johnson D.L."/>
            <person name="Bohlmann J."/>
            <person name="van Vuuren H.J."/>
            <person name="Jones S.J."/>
            <person name="Pretorius I.S."/>
            <person name="Schmidt S.A."/>
            <person name="Borneman A.R."/>
        </authorList>
    </citation>
    <scope>NUCLEOTIDE SEQUENCE [LARGE SCALE GENOMIC DNA]</scope>
    <source>
        <strain evidence="3">cv. Chardonnay</strain>
        <tissue evidence="2">Leaf</tissue>
    </source>
</reference>
<gene>
    <name evidence="2" type="ORF">CK203_064556</name>
</gene>
<accession>A0A438FSZ3</accession>
<protein>
    <submittedName>
        <fullName evidence="2">Uncharacterized protein</fullName>
    </submittedName>
</protein>
<name>A0A438FSZ3_VITVI</name>
<evidence type="ECO:0000313" key="3">
    <source>
        <dbReference type="Proteomes" id="UP000288805"/>
    </source>
</evidence>
<dbReference type="AlphaFoldDB" id="A0A438FSZ3"/>
<evidence type="ECO:0000256" key="1">
    <source>
        <dbReference type="SAM" id="MobiDB-lite"/>
    </source>
</evidence>
<sequence>MASAKSRFGCENGPSLRNKFRSPTLPSAKISQLRKHLLAHECHFAAQVFRSCETPLWHTSAISQHNNPISQLRNGLRNVRRPKKEQPSIFSLSPEPRPHAPPPISAGPPWQEPEELSPPPRQAVRGFHQRPLSKAPHPSLRDHCDPTSIQEAPRSPPVRRYHTRASSQPPKKKAKVSEPALIDLSEPEEPAIEPQPS</sequence>
<dbReference type="Proteomes" id="UP000288805">
    <property type="component" value="Unassembled WGS sequence"/>
</dbReference>
<dbReference type="EMBL" id="QGNW01000750">
    <property type="protein sequence ID" value="RVW63074.1"/>
    <property type="molecule type" value="Genomic_DNA"/>
</dbReference>
<feature type="region of interest" description="Disordered" evidence="1">
    <location>
        <begin position="1"/>
        <end position="23"/>
    </location>
</feature>
<proteinExistence type="predicted"/>
<feature type="region of interest" description="Disordered" evidence="1">
    <location>
        <begin position="74"/>
        <end position="197"/>
    </location>
</feature>
<organism evidence="2 3">
    <name type="scientific">Vitis vinifera</name>
    <name type="common">Grape</name>
    <dbReference type="NCBI Taxonomy" id="29760"/>
    <lineage>
        <taxon>Eukaryota</taxon>
        <taxon>Viridiplantae</taxon>
        <taxon>Streptophyta</taxon>
        <taxon>Embryophyta</taxon>
        <taxon>Tracheophyta</taxon>
        <taxon>Spermatophyta</taxon>
        <taxon>Magnoliopsida</taxon>
        <taxon>eudicotyledons</taxon>
        <taxon>Gunneridae</taxon>
        <taxon>Pentapetalae</taxon>
        <taxon>rosids</taxon>
        <taxon>Vitales</taxon>
        <taxon>Vitaceae</taxon>
        <taxon>Viteae</taxon>
        <taxon>Vitis</taxon>
    </lineage>
</organism>
<evidence type="ECO:0000313" key="2">
    <source>
        <dbReference type="EMBL" id="RVW63074.1"/>
    </source>
</evidence>